<dbReference type="PANTHER" id="PTHR47707">
    <property type="entry name" value="8-OXO-DGTP DIPHOSPHATASE"/>
    <property type="match status" value="1"/>
</dbReference>
<evidence type="ECO:0000256" key="15">
    <source>
        <dbReference type="ARBA" id="ARBA00041979"/>
    </source>
</evidence>
<reference evidence="19 21" key="2">
    <citation type="submission" date="2018-06" db="EMBL/GenBank/DDBJ databases">
        <authorList>
            <consortium name="Pathogen Informatics"/>
            <person name="Doyle S."/>
        </authorList>
    </citation>
    <scope>NUCLEOTIDE SEQUENCE [LARGE SCALE GENOMIC DNA]</scope>
    <source>
        <strain evidence="19 21">NCTC12376</strain>
    </source>
</reference>
<evidence type="ECO:0000313" key="18">
    <source>
        <dbReference type="EMBL" id="KTD42485.1"/>
    </source>
</evidence>
<evidence type="ECO:0000256" key="7">
    <source>
        <dbReference type="ARBA" id="ARBA00022801"/>
    </source>
</evidence>
<evidence type="ECO:0000256" key="10">
    <source>
        <dbReference type="ARBA" id="ARBA00035861"/>
    </source>
</evidence>
<dbReference type="EMBL" id="UGOW01000001">
    <property type="protein sequence ID" value="STY17060.1"/>
    <property type="molecule type" value="Genomic_DNA"/>
</dbReference>
<dbReference type="AlphaFoldDB" id="A0A378KYW8"/>
<protein>
    <recommendedName>
        <fullName evidence="13">8-oxo-dGTP diphosphatase</fullName>
        <ecNumber evidence="12">3.6.1.55</ecNumber>
    </recommendedName>
    <alternativeName>
        <fullName evidence="16">7,8-dihydro-8-oxoguanine-triphosphatase</fullName>
    </alternativeName>
    <alternativeName>
        <fullName evidence="15">Mutator protein MutT</fullName>
    </alternativeName>
    <alternativeName>
        <fullName evidence="14">dGTP pyrophosphohydrolase</fullName>
    </alternativeName>
</protein>
<evidence type="ECO:0000313" key="19">
    <source>
        <dbReference type="EMBL" id="STY17060.1"/>
    </source>
</evidence>
<accession>A0A378KYW8</accession>
<dbReference type="Proteomes" id="UP000054639">
    <property type="component" value="Unassembled WGS sequence"/>
</dbReference>
<dbReference type="GO" id="GO:0035539">
    <property type="term" value="F:8-oxo-7,8-dihydrodeoxyguanosine triphosphate pyrophosphatase activity"/>
    <property type="evidence" value="ECO:0007669"/>
    <property type="project" value="UniProtKB-EC"/>
</dbReference>
<evidence type="ECO:0000313" key="20">
    <source>
        <dbReference type="Proteomes" id="UP000054639"/>
    </source>
</evidence>
<keyword evidence="3" id="KW-0515">Mutator protein</keyword>
<gene>
    <name evidence="19" type="primary">mutT_1</name>
    <name evidence="18" type="synonym">mutT_2</name>
    <name evidence="18" type="ORF">Lqua_3463</name>
    <name evidence="19" type="ORF">NCTC12376_00854</name>
</gene>
<reference evidence="18 20" key="1">
    <citation type="submission" date="2015-11" db="EMBL/GenBank/DDBJ databases">
        <title>Genomic analysis of 38 Legionella species identifies large and diverse effector repertoires.</title>
        <authorList>
            <person name="Burstein D."/>
            <person name="Amaro F."/>
            <person name="Zusman T."/>
            <person name="Lifshitz Z."/>
            <person name="Cohen O."/>
            <person name="Gilbert J.A."/>
            <person name="Pupko T."/>
            <person name="Shuman H.A."/>
            <person name="Segal G."/>
        </authorList>
    </citation>
    <scope>NUCLEOTIDE SEQUENCE [LARGE SCALE GENOMIC DNA]</scope>
    <source>
        <strain evidence="18 20">ATCC 49507</strain>
    </source>
</reference>
<dbReference type="InterPro" id="IPR020084">
    <property type="entry name" value="NUDIX_hydrolase_CS"/>
</dbReference>
<dbReference type="Pfam" id="PF00293">
    <property type="entry name" value="NUDIX"/>
    <property type="match status" value="1"/>
</dbReference>
<evidence type="ECO:0000259" key="17">
    <source>
        <dbReference type="PROSITE" id="PS51462"/>
    </source>
</evidence>
<dbReference type="GO" id="GO:0006260">
    <property type="term" value="P:DNA replication"/>
    <property type="evidence" value="ECO:0007669"/>
    <property type="project" value="UniProtKB-KW"/>
</dbReference>
<dbReference type="SUPFAM" id="SSF55811">
    <property type="entry name" value="Nudix"/>
    <property type="match status" value="1"/>
</dbReference>
<dbReference type="InterPro" id="IPR015797">
    <property type="entry name" value="NUDIX_hydrolase-like_dom_sf"/>
</dbReference>
<proteinExistence type="inferred from homology"/>
<dbReference type="InterPro" id="IPR047127">
    <property type="entry name" value="MutT-like"/>
</dbReference>
<keyword evidence="4" id="KW-0235">DNA replication</keyword>
<evidence type="ECO:0000256" key="2">
    <source>
        <dbReference type="ARBA" id="ARBA00005582"/>
    </source>
</evidence>
<dbReference type="GO" id="GO:0008413">
    <property type="term" value="F:8-oxo-7,8-dihydroguanosine triphosphate pyrophosphatase activity"/>
    <property type="evidence" value="ECO:0007669"/>
    <property type="project" value="TreeGrafter"/>
</dbReference>
<dbReference type="EMBL" id="LNYR01000049">
    <property type="protein sequence ID" value="KTD42485.1"/>
    <property type="molecule type" value="Genomic_DNA"/>
</dbReference>
<dbReference type="RefSeq" id="WP_065240208.1">
    <property type="nucleotide sequence ID" value="NZ_CAAAIL010000012.1"/>
</dbReference>
<dbReference type="Gene3D" id="3.90.79.10">
    <property type="entry name" value="Nucleoside Triphosphate Pyrophosphohydrolase"/>
    <property type="match status" value="1"/>
</dbReference>
<organism evidence="19 21">
    <name type="scientific">Legionella quateirensis</name>
    <dbReference type="NCBI Taxonomy" id="45072"/>
    <lineage>
        <taxon>Bacteria</taxon>
        <taxon>Pseudomonadati</taxon>
        <taxon>Pseudomonadota</taxon>
        <taxon>Gammaproteobacteria</taxon>
        <taxon>Legionellales</taxon>
        <taxon>Legionellaceae</taxon>
        <taxon>Legionella</taxon>
    </lineage>
</organism>
<dbReference type="InterPro" id="IPR000086">
    <property type="entry name" value="NUDIX_hydrolase_dom"/>
</dbReference>
<evidence type="ECO:0000256" key="13">
    <source>
        <dbReference type="ARBA" id="ARBA00040794"/>
    </source>
</evidence>
<dbReference type="EC" id="3.6.1.55" evidence="12"/>
<evidence type="ECO:0000256" key="9">
    <source>
        <dbReference type="ARBA" id="ARBA00023204"/>
    </source>
</evidence>
<dbReference type="PROSITE" id="PS00893">
    <property type="entry name" value="NUDIX_BOX"/>
    <property type="match status" value="1"/>
</dbReference>
<keyword evidence="5" id="KW-0479">Metal-binding</keyword>
<keyword evidence="8" id="KW-0460">Magnesium</keyword>
<comment type="similarity">
    <text evidence="2">Belongs to the Nudix hydrolase family.</text>
</comment>
<comment type="catalytic activity">
    <reaction evidence="10">
        <text>8-oxo-dGTP + H2O = 8-oxo-dGMP + diphosphate + H(+)</text>
        <dbReference type="Rhea" id="RHEA:31575"/>
        <dbReference type="ChEBI" id="CHEBI:15377"/>
        <dbReference type="ChEBI" id="CHEBI:15378"/>
        <dbReference type="ChEBI" id="CHEBI:33019"/>
        <dbReference type="ChEBI" id="CHEBI:63224"/>
        <dbReference type="ChEBI" id="CHEBI:77896"/>
        <dbReference type="EC" id="3.6.1.55"/>
    </reaction>
</comment>
<evidence type="ECO:0000256" key="4">
    <source>
        <dbReference type="ARBA" id="ARBA00022705"/>
    </source>
</evidence>
<evidence type="ECO:0000256" key="14">
    <source>
        <dbReference type="ARBA" id="ARBA00041592"/>
    </source>
</evidence>
<evidence type="ECO:0000256" key="12">
    <source>
        <dbReference type="ARBA" id="ARBA00038905"/>
    </source>
</evidence>
<evidence type="ECO:0000256" key="6">
    <source>
        <dbReference type="ARBA" id="ARBA00022763"/>
    </source>
</evidence>
<evidence type="ECO:0000256" key="3">
    <source>
        <dbReference type="ARBA" id="ARBA00022457"/>
    </source>
</evidence>
<evidence type="ECO:0000256" key="5">
    <source>
        <dbReference type="ARBA" id="ARBA00022723"/>
    </source>
</evidence>
<dbReference type="STRING" id="45072.Lqua_3463"/>
<sequence>MNQFNLPTIYKAGALIFDPYKRVLAVHKRGKPARELIVPGGKIERDETDEQTLTRELYEELNVEVLSVYPYGVFQAKAIYEDALLVMRTYIVNIKGIPVPGSEIDRLVWLDANYGDSGYEFASILGQQIMPRLFAEGLLGNLKEAMGIRID</sequence>
<feature type="domain" description="Nudix hydrolase" evidence="17">
    <location>
        <begin position="7"/>
        <end position="135"/>
    </location>
</feature>
<keyword evidence="9" id="KW-0234">DNA repair</keyword>
<comment type="cofactor">
    <cofactor evidence="1">
        <name>Mg(2+)</name>
        <dbReference type="ChEBI" id="CHEBI:18420"/>
    </cofactor>
</comment>
<dbReference type="GO" id="GO:0046872">
    <property type="term" value="F:metal ion binding"/>
    <property type="evidence" value="ECO:0007669"/>
    <property type="project" value="UniProtKB-KW"/>
</dbReference>
<dbReference type="PANTHER" id="PTHR47707:SF1">
    <property type="entry name" value="NUDIX HYDROLASE FAMILY PROTEIN"/>
    <property type="match status" value="1"/>
</dbReference>
<keyword evidence="20" id="KW-1185">Reference proteome</keyword>
<evidence type="ECO:0000256" key="11">
    <source>
        <dbReference type="ARBA" id="ARBA00036904"/>
    </source>
</evidence>
<dbReference type="GO" id="GO:0044716">
    <property type="term" value="F:8-oxo-GDP phosphatase activity"/>
    <property type="evidence" value="ECO:0007669"/>
    <property type="project" value="TreeGrafter"/>
</dbReference>
<dbReference type="GO" id="GO:0044715">
    <property type="term" value="F:8-oxo-dGDP phosphatase activity"/>
    <property type="evidence" value="ECO:0007669"/>
    <property type="project" value="TreeGrafter"/>
</dbReference>
<keyword evidence="7" id="KW-0378">Hydrolase</keyword>
<name>A0A378KYW8_9GAMM</name>
<evidence type="ECO:0000256" key="8">
    <source>
        <dbReference type="ARBA" id="ARBA00022842"/>
    </source>
</evidence>
<dbReference type="GO" id="GO:0006281">
    <property type="term" value="P:DNA repair"/>
    <property type="evidence" value="ECO:0007669"/>
    <property type="project" value="UniProtKB-KW"/>
</dbReference>
<dbReference type="PROSITE" id="PS51462">
    <property type="entry name" value="NUDIX"/>
    <property type="match status" value="1"/>
</dbReference>
<comment type="catalytic activity">
    <reaction evidence="11">
        <text>8-oxo-GTP + H2O = 8-oxo-GMP + diphosphate + H(+)</text>
        <dbReference type="Rhea" id="RHEA:67616"/>
        <dbReference type="ChEBI" id="CHEBI:15377"/>
        <dbReference type="ChEBI" id="CHEBI:15378"/>
        <dbReference type="ChEBI" id="CHEBI:33019"/>
        <dbReference type="ChEBI" id="CHEBI:143553"/>
        <dbReference type="ChEBI" id="CHEBI:145694"/>
    </reaction>
</comment>
<evidence type="ECO:0000256" key="16">
    <source>
        <dbReference type="ARBA" id="ARBA00042798"/>
    </source>
</evidence>
<dbReference type="Proteomes" id="UP000254230">
    <property type="component" value="Unassembled WGS sequence"/>
</dbReference>
<evidence type="ECO:0000313" key="21">
    <source>
        <dbReference type="Proteomes" id="UP000254230"/>
    </source>
</evidence>
<dbReference type="CDD" id="cd04690">
    <property type="entry name" value="NUDIX_Hydrolase"/>
    <property type="match status" value="1"/>
</dbReference>
<evidence type="ECO:0000256" key="1">
    <source>
        <dbReference type="ARBA" id="ARBA00001946"/>
    </source>
</evidence>
<keyword evidence="6" id="KW-0227">DNA damage</keyword>
<dbReference type="OrthoDB" id="9810648at2"/>